<accession>A0A8J5RB82</accession>
<sequence length="212" mass="23948">MSEMINVTVAPVNSEYHEILNSSTDYPVQPAVNPSDLVLLHITVLQTKAIQCTMIVKDLAADIHGDIQKWNGIHLHGLSIIKSITAMKTDDSFSEGLQDLCDQLEGDVDQLDSIVERLNRAVSQIKTVALLQTIQDKLFVTWRVEHFVKAVEQIHEAYKEELELKRKILENVAHGSSDSWKMLHLAAWVHQPMIPHNLHVTLESLLVETGHR</sequence>
<evidence type="ECO:0000313" key="1">
    <source>
        <dbReference type="EMBL" id="KAG8042419.1"/>
    </source>
</evidence>
<reference evidence="1" key="1">
    <citation type="submission" date="2020-03" db="EMBL/GenBank/DDBJ databases">
        <authorList>
            <person name="Chebbi M.A."/>
            <person name="Drezen J.M."/>
        </authorList>
    </citation>
    <scope>NUCLEOTIDE SEQUENCE</scope>
    <source>
        <tissue evidence="1">Whole body</tissue>
    </source>
</reference>
<organism evidence="1 2">
    <name type="scientific">Cotesia typhae</name>
    <dbReference type="NCBI Taxonomy" id="2053667"/>
    <lineage>
        <taxon>Eukaryota</taxon>
        <taxon>Metazoa</taxon>
        <taxon>Ecdysozoa</taxon>
        <taxon>Arthropoda</taxon>
        <taxon>Hexapoda</taxon>
        <taxon>Insecta</taxon>
        <taxon>Pterygota</taxon>
        <taxon>Neoptera</taxon>
        <taxon>Endopterygota</taxon>
        <taxon>Hymenoptera</taxon>
        <taxon>Apocrita</taxon>
        <taxon>Ichneumonoidea</taxon>
        <taxon>Braconidae</taxon>
        <taxon>Microgastrinae</taxon>
        <taxon>Cotesia</taxon>
    </lineage>
</organism>
<dbReference type="OrthoDB" id="17066at2759"/>
<proteinExistence type="predicted"/>
<gene>
    <name evidence="1" type="ORF">G9C98_005053</name>
</gene>
<evidence type="ECO:0008006" key="3">
    <source>
        <dbReference type="Google" id="ProtNLM"/>
    </source>
</evidence>
<dbReference type="EMBL" id="JAAOIC020000002">
    <property type="protein sequence ID" value="KAG8042419.1"/>
    <property type="molecule type" value="Genomic_DNA"/>
</dbReference>
<comment type="caution">
    <text evidence="1">The sequence shown here is derived from an EMBL/GenBank/DDBJ whole genome shotgun (WGS) entry which is preliminary data.</text>
</comment>
<protein>
    <recommendedName>
        <fullName evidence="3">Cyclin-dependent kinase 2-interacting protein</fullName>
    </recommendedName>
</protein>
<name>A0A8J5RB82_9HYME</name>
<dbReference type="AlphaFoldDB" id="A0A8J5RB82"/>
<evidence type="ECO:0000313" key="2">
    <source>
        <dbReference type="Proteomes" id="UP000729913"/>
    </source>
</evidence>
<reference evidence="1" key="2">
    <citation type="submission" date="2021-04" db="EMBL/GenBank/DDBJ databases">
        <title>Genome-wide patterns of bracovirus chromosomal integration into multiple host tissues during parasitism.</title>
        <authorList>
            <person name="Chebbi M.A.C."/>
        </authorList>
    </citation>
    <scope>NUCLEOTIDE SEQUENCE</scope>
    <source>
        <tissue evidence="1">Whole body</tissue>
    </source>
</reference>
<dbReference type="Proteomes" id="UP000729913">
    <property type="component" value="Unassembled WGS sequence"/>
</dbReference>
<keyword evidence="2" id="KW-1185">Reference proteome</keyword>